<comment type="caution">
    <text evidence="2">The sequence shown here is derived from an EMBL/GenBank/DDBJ whole genome shotgun (WGS) entry which is preliminary data.</text>
</comment>
<proteinExistence type="predicted"/>
<accession>A0A2T7BBS3</accession>
<gene>
    <name evidence="2" type="ORF">DCC81_24890</name>
</gene>
<dbReference type="InterPro" id="IPR034660">
    <property type="entry name" value="DinB/YfiT-like"/>
</dbReference>
<evidence type="ECO:0000313" key="3">
    <source>
        <dbReference type="Proteomes" id="UP000244450"/>
    </source>
</evidence>
<dbReference type="EMBL" id="QCYK01000004">
    <property type="protein sequence ID" value="PUZ21827.1"/>
    <property type="molecule type" value="Genomic_DNA"/>
</dbReference>
<dbReference type="InterPro" id="IPR024775">
    <property type="entry name" value="DinB-like"/>
</dbReference>
<feature type="domain" description="DinB-like" evidence="1">
    <location>
        <begin position="12"/>
        <end position="91"/>
    </location>
</feature>
<protein>
    <recommendedName>
        <fullName evidence="1">DinB-like domain-containing protein</fullName>
    </recommendedName>
</protein>
<name>A0A2T7BBS3_9BACT</name>
<evidence type="ECO:0000313" key="2">
    <source>
        <dbReference type="EMBL" id="PUZ21827.1"/>
    </source>
</evidence>
<keyword evidence="3" id="KW-1185">Reference proteome</keyword>
<dbReference type="Pfam" id="PF12867">
    <property type="entry name" value="DinB_2"/>
    <property type="match status" value="1"/>
</dbReference>
<dbReference type="AlphaFoldDB" id="A0A2T7BBS3"/>
<evidence type="ECO:0000259" key="1">
    <source>
        <dbReference type="Pfam" id="PF12867"/>
    </source>
</evidence>
<reference evidence="2 3" key="1">
    <citation type="submission" date="2018-04" db="EMBL/GenBank/DDBJ databases">
        <title>Chitinophaga fuyangensis sp. nov., isolated from soil in a chemical factory.</title>
        <authorList>
            <person name="Chen K."/>
        </authorList>
    </citation>
    <scope>NUCLEOTIDE SEQUENCE [LARGE SCALE GENOMIC DNA]</scope>
    <source>
        <strain evidence="2 3">LY-1</strain>
    </source>
</reference>
<organism evidence="2 3">
    <name type="scientific">Chitinophaga parva</name>
    <dbReference type="NCBI Taxonomy" id="2169414"/>
    <lineage>
        <taxon>Bacteria</taxon>
        <taxon>Pseudomonadati</taxon>
        <taxon>Bacteroidota</taxon>
        <taxon>Chitinophagia</taxon>
        <taxon>Chitinophagales</taxon>
        <taxon>Chitinophagaceae</taxon>
        <taxon>Chitinophaga</taxon>
    </lineage>
</organism>
<sequence>MFIMKNALLPTLENARKYTLEVAEAMPAEQYHFKPANGIWSFAELLHHIGYGIFWWEENFMRQQEGEWAPPAATTTKKATIAYLKQAFDHLENSPGENEQGFHATIDHITHHRGQATIYLRCQGIEPPTYIY</sequence>
<dbReference type="Gene3D" id="1.20.120.450">
    <property type="entry name" value="dinb family like domain"/>
    <property type="match status" value="2"/>
</dbReference>
<dbReference type="SUPFAM" id="SSF109854">
    <property type="entry name" value="DinB/YfiT-like putative metalloenzymes"/>
    <property type="match status" value="1"/>
</dbReference>
<dbReference type="Proteomes" id="UP000244450">
    <property type="component" value="Unassembled WGS sequence"/>
</dbReference>